<name>A0A8T5V2N9_9EURY</name>
<protein>
    <submittedName>
        <fullName evidence="3">Ig-like domain-containing protein</fullName>
    </submittedName>
</protein>
<organism evidence="3 4">
    <name type="scientific">Methanobacterium spitsbergense</name>
    <dbReference type="NCBI Taxonomy" id="2874285"/>
    <lineage>
        <taxon>Archaea</taxon>
        <taxon>Methanobacteriati</taxon>
        <taxon>Methanobacteriota</taxon>
        <taxon>Methanomada group</taxon>
        <taxon>Methanobacteria</taxon>
        <taxon>Methanobacteriales</taxon>
        <taxon>Methanobacteriaceae</taxon>
        <taxon>Methanobacterium</taxon>
    </lineage>
</organism>
<keyword evidence="1" id="KW-0732">Signal</keyword>
<dbReference type="AlphaFoldDB" id="A0A8T5V2N9"/>
<dbReference type="Pfam" id="PF13205">
    <property type="entry name" value="Big_5"/>
    <property type="match status" value="1"/>
</dbReference>
<dbReference type="EMBL" id="JAIOUQ010000008">
    <property type="protein sequence ID" value="MBZ2165935.1"/>
    <property type="molecule type" value="Genomic_DNA"/>
</dbReference>
<evidence type="ECO:0000256" key="1">
    <source>
        <dbReference type="ARBA" id="ARBA00022729"/>
    </source>
</evidence>
<feature type="domain" description="SbsA Ig-like" evidence="2">
    <location>
        <begin position="5"/>
        <end position="45"/>
    </location>
</feature>
<accession>A0A8T5V2N9</accession>
<gene>
    <name evidence="3" type="ORF">K8N75_07780</name>
</gene>
<sequence length="47" mass="5289">MISILIKTSKTRSPKTWYSVTIPIAAIKDLSGNNLLATYNFRFKTGK</sequence>
<dbReference type="RefSeq" id="WP_223791530.1">
    <property type="nucleotide sequence ID" value="NZ_JAIOUQ010000008.1"/>
</dbReference>
<evidence type="ECO:0000313" key="3">
    <source>
        <dbReference type="EMBL" id="MBZ2165935.1"/>
    </source>
</evidence>
<keyword evidence="4" id="KW-1185">Reference proteome</keyword>
<dbReference type="InterPro" id="IPR032812">
    <property type="entry name" value="SbsA_Ig"/>
</dbReference>
<proteinExistence type="predicted"/>
<dbReference type="Proteomes" id="UP000825933">
    <property type="component" value="Unassembled WGS sequence"/>
</dbReference>
<evidence type="ECO:0000313" key="4">
    <source>
        <dbReference type="Proteomes" id="UP000825933"/>
    </source>
</evidence>
<reference evidence="4" key="1">
    <citation type="journal article" date="2022" name="Microbiol. Resour. Announc.">
        <title>Draft Genome Sequence of a Methanogenic Archaeon from West Spitsbergen Permafrost.</title>
        <authorList>
            <person name="Trubitsyn V."/>
            <person name="Rivkina E."/>
            <person name="Shcherbakova V."/>
        </authorList>
    </citation>
    <scope>NUCLEOTIDE SEQUENCE [LARGE SCALE GENOMIC DNA]</scope>
    <source>
        <strain evidence="4">VT</strain>
    </source>
</reference>
<comment type="caution">
    <text evidence="3">The sequence shown here is derived from an EMBL/GenBank/DDBJ whole genome shotgun (WGS) entry which is preliminary data.</text>
</comment>
<evidence type="ECO:0000259" key="2">
    <source>
        <dbReference type="Pfam" id="PF13205"/>
    </source>
</evidence>